<feature type="region of interest" description="Disordered" evidence="1">
    <location>
        <begin position="1122"/>
        <end position="1195"/>
    </location>
</feature>
<sequence>MPMDDYTHYHGASNALLNTDAISELRFALIGNNDLKLRLVTDEGFLGWFSKQLLSGLDSLVAAETPTLLIVNDLNVRVLVLRMLVTFAGSKSQPPLVDGVDVAKLRFCVPLLSDLLKYVLDSFLPRVMDPSAADQTDKAELAEITDVIDTVVCDSFHVILVLANALKLALEDVRFDSIMRLVTTLMVLADGPISKGSLRMEKVLITGLEMIPYCLERGPHERMETYAEGLLAVSLTRLFNELLSMGSLADEDNTNIDVILPNSDADMNRLTALVVAVVQILNYFGGSGRREVLPIEREFFTSSATYKSVLYLLKYEDNKLMNVAALNLIRFYFTFMDDANPSVKTVNLIFEKLFPRIIELLDYDYSASNDQPNPRYIQLPVTILSDLCLKNPEICDHLRNTNVDIRMMNELENLFGQVHLFRQLHALKSAAQNTSKLADFTILRKSTAELESTGSLNLLLVQSLQLDMISNYLLLLGVFTSSSEEFRRRITSYKSDKNSHSGPNFLCLMIFEIMDDFRFLVTQTLMSYNTFAQLQQLTIVDEVFLTWFGSNIGVLFTLLENSIFSNTLYLLRSLSRSVATLRTFFVDLNSVKSVLDAESQVSEYLTLDPLKHSESIVDIVSAGYDREISFDRKGSFVTSMLEILSLLEDVHVVKEYFVSVKNDVDNQRILSRKSLCVKKVMLLGSIANFGLDFSSFRAGIINHENFLKDLANINMNAIEAKRAYDYSEFKDVAARDSIYEQLKVQLGVFKVLKNYLYNETEENKAIVWEFFPLSLIYEKSLYGIIDEWEEDPEIHKLFLEHKVIAFGIMRNLAAASTYFSEDIKNSYLKYAKEKHDNGQLYVPQSWNDYLHDNIMCYDLFVDLQGDENSLEKKFFNDDEFLLRLILDEQYFNLVVNICYLEGNRYANITEFRRSDFPRSNFLDVWKRLLEVKLLYKLEARICGLNEKDRVNLSTLLCKVKLAVTWILVNLTYIEQAHGYQLSDKISFGLFDTVTSSQASHTASGSNRLLTPSNIVIEESDEEEEEDEDEQDHQANNQESTTLEENGLLTQLDRAKLLNKHGFTDVLENLIYDMSTPKYEVAESKERSSLERFDNVNANSLYEKCKTSHQQIVSLLAGTSDDAGKKFRNQQYPKSKRTHPLRRASNVSWSQREFYGTSQERLGQVGRSQGEQQERNNEEAVVDGDEEEDFDEPWIR</sequence>
<dbReference type="Proteomes" id="UP000182334">
    <property type="component" value="Chromosome VI"/>
</dbReference>
<keyword evidence="3" id="KW-1185">Reference proteome</keyword>
<name>A0A1L0DKS1_9ASCO</name>
<feature type="compositionally biased region" description="Acidic residues" evidence="1">
    <location>
        <begin position="1179"/>
        <end position="1195"/>
    </location>
</feature>
<proteinExistence type="predicted"/>
<gene>
    <name evidence="2" type="ORF">SAMEA4029010_CIC11G00000000405</name>
</gene>
<evidence type="ECO:0000313" key="2">
    <source>
        <dbReference type="EMBL" id="SGZ57164.1"/>
    </source>
</evidence>
<accession>A0A1L0DKS1</accession>
<dbReference type="AlphaFoldDB" id="A0A1L0DKS1"/>
<dbReference type="EMBL" id="LT635761">
    <property type="protein sequence ID" value="SGZ57164.1"/>
    <property type="molecule type" value="Genomic_DNA"/>
</dbReference>
<feature type="compositionally biased region" description="Acidic residues" evidence="1">
    <location>
        <begin position="1018"/>
        <end position="1030"/>
    </location>
</feature>
<organism evidence="2 3">
    <name type="scientific">Sungouiella intermedia</name>
    <dbReference type="NCBI Taxonomy" id="45354"/>
    <lineage>
        <taxon>Eukaryota</taxon>
        <taxon>Fungi</taxon>
        <taxon>Dikarya</taxon>
        <taxon>Ascomycota</taxon>
        <taxon>Saccharomycotina</taxon>
        <taxon>Pichiomycetes</taxon>
        <taxon>Metschnikowiaceae</taxon>
        <taxon>Sungouiella</taxon>
    </lineage>
</organism>
<protein>
    <submittedName>
        <fullName evidence="2">CIC11C00000000405</fullName>
    </submittedName>
</protein>
<dbReference type="OrthoDB" id="5559898at2759"/>
<evidence type="ECO:0000313" key="3">
    <source>
        <dbReference type="Proteomes" id="UP000182334"/>
    </source>
</evidence>
<feature type="region of interest" description="Disordered" evidence="1">
    <location>
        <begin position="1018"/>
        <end position="1045"/>
    </location>
</feature>
<reference evidence="2 3" key="1">
    <citation type="submission" date="2016-10" db="EMBL/GenBank/DDBJ databases">
        <authorList>
            <person name="de Groot N.N."/>
        </authorList>
    </citation>
    <scope>NUCLEOTIDE SEQUENCE [LARGE SCALE GENOMIC DNA]</scope>
    <source>
        <strain evidence="2 3">CBS 141442</strain>
    </source>
</reference>
<feature type="compositionally biased region" description="Polar residues" evidence="1">
    <location>
        <begin position="1144"/>
        <end position="1170"/>
    </location>
</feature>
<feature type="compositionally biased region" description="Polar residues" evidence="1">
    <location>
        <begin position="1033"/>
        <end position="1043"/>
    </location>
</feature>
<evidence type="ECO:0000256" key="1">
    <source>
        <dbReference type="SAM" id="MobiDB-lite"/>
    </source>
</evidence>